<comment type="similarity">
    <text evidence="5 14 16">Belongs to the RNase HII family.</text>
</comment>
<dbReference type="CDD" id="cd07182">
    <property type="entry name" value="RNase_HII_bacteria_HII_like"/>
    <property type="match status" value="1"/>
</dbReference>
<keyword evidence="12 14" id="KW-0378">Hydrolase</keyword>
<dbReference type="InterPro" id="IPR024567">
    <property type="entry name" value="RNase_HII/HIII_dom"/>
</dbReference>
<dbReference type="PANTHER" id="PTHR10954:SF18">
    <property type="entry name" value="RIBONUCLEASE HII"/>
    <property type="match status" value="1"/>
</dbReference>
<gene>
    <name evidence="14 18" type="primary">rnhB</name>
    <name evidence="18" type="ORF">DNHGIG_31210</name>
</gene>
<keyword evidence="9 14" id="KW-0540">Nuclease</keyword>
<accession>A0AAV4LIC6</accession>
<evidence type="ECO:0000256" key="5">
    <source>
        <dbReference type="ARBA" id="ARBA00007383"/>
    </source>
</evidence>
<keyword evidence="19" id="KW-1185">Reference proteome</keyword>
<dbReference type="GO" id="GO:0005737">
    <property type="term" value="C:cytoplasm"/>
    <property type="evidence" value="ECO:0007669"/>
    <property type="project" value="UniProtKB-SubCell"/>
</dbReference>
<evidence type="ECO:0000256" key="15">
    <source>
        <dbReference type="PROSITE-ProRule" id="PRU01319"/>
    </source>
</evidence>
<keyword evidence="8 14" id="KW-0963">Cytoplasm</keyword>
<feature type="domain" description="RNase H type-2" evidence="17">
    <location>
        <begin position="74"/>
        <end position="259"/>
    </location>
</feature>
<dbReference type="GO" id="GO:0032299">
    <property type="term" value="C:ribonuclease H2 complex"/>
    <property type="evidence" value="ECO:0007669"/>
    <property type="project" value="TreeGrafter"/>
</dbReference>
<comment type="caution">
    <text evidence="18">The sequence shown here is derived from an EMBL/GenBank/DDBJ whole genome shotgun (WGS) entry which is preliminary data.</text>
</comment>
<keyword evidence="10 14" id="KW-0479">Metal-binding</keyword>
<evidence type="ECO:0000256" key="16">
    <source>
        <dbReference type="RuleBase" id="RU003515"/>
    </source>
</evidence>
<dbReference type="NCBIfam" id="NF000594">
    <property type="entry name" value="PRK00015.1-1"/>
    <property type="match status" value="1"/>
</dbReference>
<evidence type="ECO:0000313" key="19">
    <source>
        <dbReference type="Proteomes" id="UP001057291"/>
    </source>
</evidence>
<dbReference type="Gene3D" id="3.30.420.10">
    <property type="entry name" value="Ribonuclease H-like superfamily/Ribonuclease H"/>
    <property type="match status" value="1"/>
</dbReference>
<evidence type="ECO:0000259" key="17">
    <source>
        <dbReference type="PROSITE" id="PS51975"/>
    </source>
</evidence>
<evidence type="ECO:0000313" key="18">
    <source>
        <dbReference type="EMBL" id="GIM47572.1"/>
    </source>
</evidence>
<dbReference type="Pfam" id="PF01351">
    <property type="entry name" value="RNase_HII"/>
    <property type="match status" value="1"/>
</dbReference>
<keyword evidence="13 14" id="KW-0464">Manganese</keyword>
<evidence type="ECO:0000256" key="7">
    <source>
        <dbReference type="ARBA" id="ARBA00019179"/>
    </source>
</evidence>
<dbReference type="EMBL" id="BOQE01000001">
    <property type="protein sequence ID" value="GIM47572.1"/>
    <property type="molecule type" value="Genomic_DNA"/>
</dbReference>
<keyword evidence="11 14" id="KW-0255">Endonuclease</keyword>
<evidence type="ECO:0000256" key="8">
    <source>
        <dbReference type="ARBA" id="ARBA00022490"/>
    </source>
</evidence>
<dbReference type="InterPro" id="IPR012337">
    <property type="entry name" value="RNaseH-like_sf"/>
</dbReference>
<evidence type="ECO:0000256" key="1">
    <source>
        <dbReference type="ARBA" id="ARBA00000077"/>
    </source>
</evidence>
<evidence type="ECO:0000256" key="14">
    <source>
        <dbReference type="HAMAP-Rule" id="MF_00052"/>
    </source>
</evidence>
<evidence type="ECO:0000256" key="4">
    <source>
        <dbReference type="ARBA" id="ARBA00004496"/>
    </source>
</evidence>
<dbReference type="GO" id="GO:0004523">
    <property type="term" value="F:RNA-DNA hybrid ribonuclease activity"/>
    <property type="evidence" value="ECO:0007669"/>
    <property type="project" value="UniProtKB-UniRule"/>
</dbReference>
<evidence type="ECO:0000256" key="6">
    <source>
        <dbReference type="ARBA" id="ARBA00012180"/>
    </source>
</evidence>
<dbReference type="GO" id="GO:0006298">
    <property type="term" value="P:mismatch repair"/>
    <property type="evidence" value="ECO:0007669"/>
    <property type="project" value="TreeGrafter"/>
</dbReference>
<dbReference type="InterPro" id="IPR036397">
    <property type="entry name" value="RNaseH_sf"/>
</dbReference>
<comment type="cofactor">
    <cofactor evidence="14 15">
        <name>Mn(2+)</name>
        <dbReference type="ChEBI" id="CHEBI:29035"/>
    </cofactor>
    <cofactor evidence="14 15">
        <name>Mg(2+)</name>
        <dbReference type="ChEBI" id="CHEBI:18420"/>
    </cofactor>
    <text evidence="14 15">Manganese or magnesium. Binds 1 divalent metal ion per monomer in the absence of substrate. May bind a second metal ion after substrate binding.</text>
</comment>
<feature type="binding site" evidence="14 15">
    <location>
        <position position="172"/>
    </location>
    <ligand>
        <name>a divalent metal cation</name>
        <dbReference type="ChEBI" id="CHEBI:60240"/>
    </ligand>
</feature>
<feature type="binding site" evidence="14 15">
    <location>
        <position position="80"/>
    </location>
    <ligand>
        <name>a divalent metal cation</name>
        <dbReference type="ChEBI" id="CHEBI:60240"/>
    </ligand>
</feature>
<dbReference type="Proteomes" id="UP001057291">
    <property type="component" value="Unassembled WGS sequence"/>
</dbReference>
<dbReference type="SUPFAM" id="SSF53098">
    <property type="entry name" value="Ribonuclease H-like"/>
    <property type="match status" value="1"/>
</dbReference>
<dbReference type="FunFam" id="3.30.420.10:FF:000006">
    <property type="entry name" value="Ribonuclease HII"/>
    <property type="match status" value="1"/>
</dbReference>
<dbReference type="GO" id="GO:0030145">
    <property type="term" value="F:manganese ion binding"/>
    <property type="evidence" value="ECO:0007669"/>
    <property type="project" value="UniProtKB-UniRule"/>
</dbReference>
<evidence type="ECO:0000256" key="3">
    <source>
        <dbReference type="ARBA" id="ARBA00004065"/>
    </source>
</evidence>
<dbReference type="HAMAP" id="MF_00052_B">
    <property type="entry name" value="RNase_HII_B"/>
    <property type="match status" value="1"/>
</dbReference>
<dbReference type="NCBIfam" id="NF000595">
    <property type="entry name" value="PRK00015.1-3"/>
    <property type="match status" value="1"/>
</dbReference>
<evidence type="ECO:0000256" key="10">
    <source>
        <dbReference type="ARBA" id="ARBA00022723"/>
    </source>
</evidence>
<dbReference type="PANTHER" id="PTHR10954">
    <property type="entry name" value="RIBONUCLEASE H2 SUBUNIT A"/>
    <property type="match status" value="1"/>
</dbReference>
<dbReference type="InterPro" id="IPR022898">
    <property type="entry name" value="RNase_HII"/>
</dbReference>
<protein>
    <recommendedName>
        <fullName evidence="7 14">Ribonuclease HII</fullName>
        <shortName evidence="14">RNase HII</shortName>
        <ecNumber evidence="6 14">3.1.26.4</ecNumber>
    </recommendedName>
</protein>
<comment type="cofactor">
    <cofactor evidence="2">
        <name>Mg(2+)</name>
        <dbReference type="ChEBI" id="CHEBI:18420"/>
    </cofactor>
</comment>
<sequence>MIDLKKMSIQAIRSQLDQDPPSDEMIRLMLQDARSGVRKLAETLLRKREKEYTLQQRLESMRMYEREAYARGYRLVAGIDEAGRGPLAGPVVAAAVILPEDAYIRGINDSKKLRPQERESLYSTICETAVSYGIGIVDASYIDTYNILQATYEAMRLAVENLSVKPDLLLNDAVTIPSVSMEQIAIIKGDACSQSIAAASILAKVTRDRLMIEYAKQYPEYGFDHHMGYGTAEHLEALQKYGPTPLHRRSFAPVKSILG</sequence>
<comment type="subcellular location">
    <subcellularLocation>
        <location evidence="4 14">Cytoplasm</location>
    </subcellularLocation>
</comment>
<dbReference type="EC" id="3.1.26.4" evidence="6 14"/>
<reference evidence="18" key="1">
    <citation type="journal article" date="2023" name="Int. J. Syst. Evol. Microbiol.">
        <title>Collibacillus ludicampi gen. nov., sp. nov., a new soil bacterium of the family Alicyclobacillaceae.</title>
        <authorList>
            <person name="Jojima T."/>
            <person name="Ioku Y."/>
            <person name="Fukuta Y."/>
            <person name="Shirasaka N."/>
            <person name="Matsumura Y."/>
            <person name="Mori M."/>
        </authorList>
    </citation>
    <scope>NUCLEOTIDE SEQUENCE</scope>
    <source>
        <strain evidence="18">TP075</strain>
    </source>
</reference>
<evidence type="ECO:0000256" key="11">
    <source>
        <dbReference type="ARBA" id="ARBA00022759"/>
    </source>
</evidence>
<dbReference type="InterPro" id="IPR001352">
    <property type="entry name" value="RNase_HII/HIII"/>
</dbReference>
<proteinExistence type="inferred from homology"/>
<dbReference type="PROSITE" id="PS51975">
    <property type="entry name" value="RNASE_H_2"/>
    <property type="match status" value="1"/>
</dbReference>
<feature type="binding site" evidence="14 15">
    <location>
        <position position="81"/>
    </location>
    <ligand>
        <name>a divalent metal cation</name>
        <dbReference type="ChEBI" id="CHEBI:60240"/>
    </ligand>
</feature>
<organism evidence="18 19">
    <name type="scientific">Collibacillus ludicampi</name>
    <dbReference type="NCBI Taxonomy" id="2771369"/>
    <lineage>
        <taxon>Bacteria</taxon>
        <taxon>Bacillati</taxon>
        <taxon>Bacillota</taxon>
        <taxon>Bacilli</taxon>
        <taxon>Bacillales</taxon>
        <taxon>Alicyclobacillaceae</taxon>
        <taxon>Collibacillus</taxon>
    </lineage>
</organism>
<comment type="function">
    <text evidence="3 14 16">Endonuclease that specifically degrades the RNA of RNA-DNA hybrids.</text>
</comment>
<evidence type="ECO:0000256" key="2">
    <source>
        <dbReference type="ARBA" id="ARBA00001946"/>
    </source>
</evidence>
<evidence type="ECO:0000256" key="12">
    <source>
        <dbReference type="ARBA" id="ARBA00022801"/>
    </source>
</evidence>
<dbReference type="GO" id="GO:0003723">
    <property type="term" value="F:RNA binding"/>
    <property type="evidence" value="ECO:0007669"/>
    <property type="project" value="UniProtKB-UniRule"/>
</dbReference>
<evidence type="ECO:0000256" key="9">
    <source>
        <dbReference type="ARBA" id="ARBA00022722"/>
    </source>
</evidence>
<evidence type="ECO:0000256" key="13">
    <source>
        <dbReference type="ARBA" id="ARBA00023211"/>
    </source>
</evidence>
<dbReference type="AlphaFoldDB" id="A0AAV4LIC6"/>
<comment type="catalytic activity">
    <reaction evidence="1 14 15 16">
        <text>Endonucleolytic cleavage to 5'-phosphomonoester.</text>
        <dbReference type="EC" id="3.1.26.4"/>
    </reaction>
</comment>
<dbReference type="GO" id="GO:0043137">
    <property type="term" value="P:DNA replication, removal of RNA primer"/>
    <property type="evidence" value="ECO:0007669"/>
    <property type="project" value="TreeGrafter"/>
</dbReference>
<name>A0AAV4LIC6_9BACL</name>